<evidence type="ECO:0000313" key="3">
    <source>
        <dbReference type="EMBL" id="CAG1862351.1"/>
    </source>
</evidence>
<evidence type="ECO:0000256" key="1">
    <source>
        <dbReference type="SAM" id="Coils"/>
    </source>
</evidence>
<dbReference type="Gramene" id="Ma02_t17610.1">
    <property type="protein sequence ID" value="Ma02_p17610.1"/>
    <property type="gene ID" value="Ma02_g17610"/>
</dbReference>
<reference evidence="4" key="2">
    <citation type="submission" date="2021-05" db="UniProtKB">
        <authorList>
            <consortium name="EnsemblPlants"/>
        </authorList>
    </citation>
    <scope>IDENTIFICATION</scope>
    <source>
        <strain evidence="4">subsp. malaccensis</strain>
    </source>
</reference>
<dbReference type="FunCoup" id="A0A804I3W4">
    <property type="interactions" value="2022"/>
</dbReference>
<proteinExistence type="predicted"/>
<protein>
    <submittedName>
        <fullName evidence="3">(wild Malaysian banana) hypothetical protein</fullName>
    </submittedName>
</protein>
<dbReference type="PANTHER" id="PTHR36800:SF1">
    <property type="entry name" value="POLYAMINE-MODULATED FACTOR 1-BINDING PROTEIN"/>
    <property type="match status" value="1"/>
</dbReference>
<organism evidence="4 5">
    <name type="scientific">Musa acuminata subsp. malaccensis</name>
    <name type="common">Wild banana</name>
    <name type="synonym">Musa malaccensis</name>
    <dbReference type="NCBI Taxonomy" id="214687"/>
    <lineage>
        <taxon>Eukaryota</taxon>
        <taxon>Viridiplantae</taxon>
        <taxon>Streptophyta</taxon>
        <taxon>Embryophyta</taxon>
        <taxon>Tracheophyta</taxon>
        <taxon>Spermatophyta</taxon>
        <taxon>Magnoliopsida</taxon>
        <taxon>Liliopsida</taxon>
        <taxon>Zingiberales</taxon>
        <taxon>Musaceae</taxon>
        <taxon>Musa</taxon>
    </lineage>
</organism>
<evidence type="ECO:0000256" key="2">
    <source>
        <dbReference type="SAM" id="MobiDB-lite"/>
    </source>
</evidence>
<keyword evidence="5" id="KW-1185">Reference proteome</keyword>
<dbReference type="PANTHER" id="PTHR36800">
    <property type="entry name" value="POLYAMINE-MODULATED FACTOR 1-BINDING PROTEIN"/>
    <property type="match status" value="1"/>
</dbReference>
<dbReference type="AlphaFoldDB" id="A0A804I3W4"/>
<evidence type="ECO:0000313" key="4">
    <source>
        <dbReference type="EnsemblPlants" id="Ma02_p17610.1"/>
    </source>
</evidence>
<dbReference type="Proteomes" id="UP000012960">
    <property type="component" value="Unplaced"/>
</dbReference>
<dbReference type="SUPFAM" id="SSF161266">
    <property type="entry name" value="Gam-like"/>
    <property type="match status" value="1"/>
</dbReference>
<dbReference type="EnsemblPlants" id="Ma02_t17610.1">
    <property type="protein sequence ID" value="Ma02_p17610.1"/>
    <property type="gene ID" value="Ma02_g17610"/>
</dbReference>
<evidence type="ECO:0000313" key="5">
    <source>
        <dbReference type="Proteomes" id="UP000012960"/>
    </source>
</evidence>
<accession>A0A804I3W4</accession>
<feature type="coiled-coil region" evidence="1">
    <location>
        <begin position="48"/>
        <end position="90"/>
    </location>
</feature>
<dbReference type="OrthoDB" id="778453at2759"/>
<gene>
    <name evidence="3" type="ORF">GSMUA_72450.1</name>
</gene>
<dbReference type="Gene3D" id="1.20.5.170">
    <property type="match status" value="1"/>
</dbReference>
<dbReference type="OMA" id="IMENMFK"/>
<keyword evidence="1" id="KW-0175">Coiled coil</keyword>
<reference evidence="3" key="1">
    <citation type="submission" date="2021-03" db="EMBL/GenBank/DDBJ databases">
        <authorList>
            <consortium name="Genoscope - CEA"/>
            <person name="William W."/>
        </authorList>
    </citation>
    <scope>NUCLEOTIDE SEQUENCE</scope>
    <source>
        <strain evidence="3">Doubled-haploid Pahang</strain>
    </source>
</reference>
<dbReference type="EMBL" id="HG996467">
    <property type="protein sequence ID" value="CAG1862351.1"/>
    <property type="molecule type" value="Genomic_DNA"/>
</dbReference>
<feature type="region of interest" description="Disordered" evidence="2">
    <location>
        <begin position="1"/>
        <end position="25"/>
    </location>
</feature>
<name>A0A804I3W4_MUSAM</name>
<sequence length="104" mass="11444">MEHAKAIAASPSSSSSPREALANPEAESQISAILFDTWQQVQEAMQSMLKMTSEIEQSSAEIKEEIEKCKESVEVRSKALEEAKEHLQKTAIAVLQIFNGPEVV</sequence>